<reference evidence="2" key="2">
    <citation type="submission" date="2021-01" db="UniProtKB">
        <authorList>
            <consortium name="EnsemblMetazoa"/>
        </authorList>
    </citation>
    <scope>IDENTIFICATION</scope>
</reference>
<dbReference type="GO" id="GO:0003824">
    <property type="term" value="F:catalytic activity"/>
    <property type="evidence" value="ECO:0007669"/>
    <property type="project" value="InterPro"/>
</dbReference>
<dbReference type="KEGG" id="spu:105439592"/>
<evidence type="ECO:0000313" key="3">
    <source>
        <dbReference type="Proteomes" id="UP000007110"/>
    </source>
</evidence>
<dbReference type="OrthoDB" id="10027367at2759"/>
<dbReference type="AlphaFoldDB" id="A0A7M7HMF1"/>
<dbReference type="Gene3D" id="3.60.10.10">
    <property type="entry name" value="Endonuclease/exonuclease/phosphatase"/>
    <property type="match status" value="1"/>
</dbReference>
<dbReference type="InParanoid" id="A0A7M7HMF1"/>
<dbReference type="EnsemblMetazoa" id="XM_011668762">
    <property type="protein sequence ID" value="XP_011667064"/>
    <property type="gene ID" value="LOC105439592"/>
</dbReference>
<feature type="domain" description="Endonuclease/exonuclease/phosphatase" evidence="1">
    <location>
        <begin position="94"/>
        <end position="246"/>
    </location>
</feature>
<dbReference type="PANTHER" id="PTHR47510:SF3">
    <property type="entry name" value="ENDO_EXONUCLEASE_PHOSPHATASE DOMAIN-CONTAINING PROTEIN"/>
    <property type="match status" value="1"/>
</dbReference>
<dbReference type="Pfam" id="PF03372">
    <property type="entry name" value="Exo_endo_phos"/>
    <property type="match status" value="1"/>
</dbReference>
<dbReference type="GeneID" id="105439592"/>
<protein>
    <recommendedName>
        <fullName evidence="1">Endonuclease/exonuclease/phosphatase domain-containing protein</fullName>
    </recommendedName>
</protein>
<dbReference type="Proteomes" id="UP000007110">
    <property type="component" value="Unassembled WGS sequence"/>
</dbReference>
<evidence type="ECO:0000259" key="1">
    <source>
        <dbReference type="Pfam" id="PF03372"/>
    </source>
</evidence>
<dbReference type="InterPro" id="IPR036691">
    <property type="entry name" value="Endo/exonu/phosph_ase_sf"/>
</dbReference>
<dbReference type="PANTHER" id="PTHR47510">
    <property type="entry name" value="REVERSE TRANSCRIPTASE DOMAIN-CONTAINING PROTEIN"/>
    <property type="match status" value="1"/>
</dbReference>
<name>A0A7M7HMF1_STRPU</name>
<dbReference type="OMA" id="NINCYEI"/>
<dbReference type="SUPFAM" id="SSF56219">
    <property type="entry name" value="DNase I-like"/>
    <property type="match status" value="1"/>
</dbReference>
<dbReference type="InterPro" id="IPR043502">
    <property type="entry name" value="DNA/RNA_pol_sf"/>
</dbReference>
<sequence>MCLNSLNPISGNQNPPRLDKAVWNTLHDLGISKKRKTHRGRKQRKTYNIPVIITNRTKQQQLNNIRIRKIDKSVLRDTCRPTATRSCLPAVMLFNARSLANKFGEFEATLCSMQNVPHLIAITETWFSQDNPASAYQLASFKQFHKDRNERIGGGVLLYVDKNINCYEIFKEHVPGHLEVLWVRLRSSTTIRLSRDIYVCVLYSPPRSPHKDQLSDHIIMMIDRARTLSENASFIILGDFNDLPTDHLEQHTLLSQVVKEPTRGTSILDKLLTDLGDCYEEPVISAPIALSDLSVITYFPLLLIPPRNTTKISFRPFRDSSIRAFGQWITQMDWSEYKESTDGNKMTANLHQLLDTKYRQYFDLITVKRRPNDKPWMNDAIRRAITQRNISYTRGDDSFRRVRNKVQREISSAKKSLYSRKVEHLKHSEPGKWHQQIRHLAGLKKQSLSFPADKSDLEIANEINAHFSRICSALPSLDLASLPDYLPAPTPPPIIERQKVFECLQKVNVSKAGHPNDCPTRLIKEFAYELSEPLTHIFNCCLKNGCFPHIWKNASVCPVPKVRPATTPDQLRPISITSVLARVFEGFLASWIIEDVHHAIDPQQFGNMPGTSICHYLISLLDNAHRGIDRPGKELN</sequence>
<dbReference type="InterPro" id="IPR005135">
    <property type="entry name" value="Endo/exonuclease/phosphatase"/>
</dbReference>
<reference evidence="3" key="1">
    <citation type="submission" date="2015-02" db="EMBL/GenBank/DDBJ databases">
        <title>Genome sequencing for Strongylocentrotus purpuratus.</title>
        <authorList>
            <person name="Murali S."/>
            <person name="Liu Y."/>
            <person name="Vee V."/>
            <person name="English A."/>
            <person name="Wang M."/>
            <person name="Skinner E."/>
            <person name="Han Y."/>
            <person name="Muzny D.M."/>
            <person name="Worley K.C."/>
            <person name="Gibbs R.A."/>
        </authorList>
    </citation>
    <scope>NUCLEOTIDE SEQUENCE</scope>
</reference>
<evidence type="ECO:0000313" key="2">
    <source>
        <dbReference type="EnsemblMetazoa" id="XP_011667064"/>
    </source>
</evidence>
<proteinExistence type="predicted"/>
<dbReference type="SUPFAM" id="SSF56672">
    <property type="entry name" value="DNA/RNA polymerases"/>
    <property type="match status" value="1"/>
</dbReference>
<keyword evidence="3" id="KW-1185">Reference proteome</keyword>
<dbReference type="RefSeq" id="XP_011667064.2">
    <property type="nucleotide sequence ID" value="XM_011668762.2"/>
</dbReference>
<accession>A0A7M7HMF1</accession>
<organism evidence="2 3">
    <name type="scientific">Strongylocentrotus purpuratus</name>
    <name type="common">Purple sea urchin</name>
    <dbReference type="NCBI Taxonomy" id="7668"/>
    <lineage>
        <taxon>Eukaryota</taxon>
        <taxon>Metazoa</taxon>
        <taxon>Echinodermata</taxon>
        <taxon>Eleutherozoa</taxon>
        <taxon>Echinozoa</taxon>
        <taxon>Echinoidea</taxon>
        <taxon>Euechinoidea</taxon>
        <taxon>Echinacea</taxon>
        <taxon>Camarodonta</taxon>
        <taxon>Echinidea</taxon>
        <taxon>Strongylocentrotidae</taxon>
        <taxon>Strongylocentrotus</taxon>
    </lineage>
</organism>